<keyword evidence="4 9" id="KW-0560">Oxidoreductase</keyword>
<dbReference type="Pfam" id="PF03460">
    <property type="entry name" value="NIR_SIR_ferr"/>
    <property type="match status" value="2"/>
</dbReference>
<keyword evidence="5" id="KW-0408">Iron</keyword>
<evidence type="ECO:0000256" key="3">
    <source>
        <dbReference type="ARBA" id="ARBA00022723"/>
    </source>
</evidence>
<keyword evidence="3" id="KW-0479">Metal-binding</keyword>
<dbReference type="InterPro" id="IPR051329">
    <property type="entry name" value="NIR_SIR_4Fe-4S"/>
</dbReference>
<evidence type="ECO:0000256" key="2">
    <source>
        <dbReference type="ARBA" id="ARBA00022617"/>
    </source>
</evidence>
<keyword evidence="2" id="KW-0349">Heme</keyword>
<dbReference type="InterPro" id="IPR012798">
    <property type="entry name" value="Cbl_synth_CobG-like"/>
</dbReference>
<dbReference type="Gene3D" id="3.30.413.10">
    <property type="entry name" value="Sulfite Reductase Hemoprotein, domain 1"/>
    <property type="match status" value="2"/>
</dbReference>
<dbReference type="InterPro" id="IPR045854">
    <property type="entry name" value="NO2/SO3_Rdtase_4Fe4S_sf"/>
</dbReference>
<evidence type="ECO:0000259" key="8">
    <source>
        <dbReference type="Pfam" id="PF03460"/>
    </source>
</evidence>
<evidence type="ECO:0000256" key="1">
    <source>
        <dbReference type="ARBA" id="ARBA00022485"/>
    </source>
</evidence>
<feature type="domain" description="Nitrite/Sulfite reductase ferredoxin-like" evidence="8">
    <location>
        <begin position="284"/>
        <end position="349"/>
    </location>
</feature>
<evidence type="ECO:0000259" key="7">
    <source>
        <dbReference type="Pfam" id="PF01077"/>
    </source>
</evidence>
<dbReference type="Proteomes" id="UP001056708">
    <property type="component" value="Chromosome"/>
</dbReference>
<evidence type="ECO:0000256" key="5">
    <source>
        <dbReference type="ARBA" id="ARBA00023004"/>
    </source>
</evidence>
<proteinExistence type="predicted"/>
<dbReference type="PANTHER" id="PTHR32439">
    <property type="entry name" value="FERREDOXIN--NITRITE REDUCTASE, CHLOROPLASTIC"/>
    <property type="match status" value="1"/>
</dbReference>
<dbReference type="EMBL" id="CP098611">
    <property type="protein sequence ID" value="USR92131.1"/>
    <property type="molecule type" value="Genomic_DNA"/>
</dbReference>
<dbReference type="EC" id="1.14.13.83" evidence="9"/>
<evidence type="ECO:0000256" key="4">
    <source>
        <dbReference type="ARBA" id="ARBA00023002"/>
    </source>
</evidence>
<evidence type="ECO:0000256" key="6">
    <source>
        <dbReference type="ARBA" id="ARBA00023014"/>
    </source>
</evidence>
<organism evidence="9 10">
    <name type="scientific">Phormidium yuhuli AB48</name>
    <dbReference type="NCBI Taxonomy" id="2940671"/>
    <lineage>
        <taxon>Bacteria</taxon>
        <taxon>Bacillati</taxon>
        <taxon>Cyanobacteriota</taxon>
        <taxon>Cyanophyceae</taxon>
        <taxon>Oscillatoriophycideae</taxon>
        <taxon>Oscillatoriales</taxon>
        <taxon>Oscillatoriaceae</taxon>
        <taxon>Phormidium</taxon>
        <taxon>Phormidium yuhuli</taxon>
    </lineage>
</organism>
<gene>
    <name evidence="9" type="primary">cobG</name>
    <name evidence="9" type="ORF">NEA10_05245</name>
</gene>
<dbReference type="GO" id="GO:0043818">
    <property type="term" value="F:precorrin-3B synthase activity"/>
    <property type="evidence" value="ECO:0007669"/>
    <property type="project" value="UniProtKB-EC"/>
</dbReference>
<keyword evidence="1" id="KW-0004">4Fe-4S</keyword>
<evidence type="ECO:0000313" key="10">
    <source>
        <dbReference type="Proteomes" id="UP001056708"/>
    </source>
</evidence>
<feature type="domain" description="Nitrite/sulphite reductase 4Fe-4S" evidence="7">
    <location>
        <begin position="92"/>
        <end position="145"/>
    </location>
</feature>
<dbReference type="Gene3D" id="3.90.480.10">
    <property type="entry name" value="Sulfite Reductase Hemoprotein,Domain 2"/>
    <property type="match status" value="1"/>
</dbReference>
<dbReference type="InterPro" id="IPR005117">
    <property type="entry name" value="NiRdtase/SiRdtase_haem-b_fer"/>
</dbReference>
<dbReference type="InterPro" id="IPR006067">
    <property type="entry name" value="NO2/SO3_Rdtase_4Fe4S_dom"/>
</dbReference>
<dbReference type="RefSeq" id="WP_252664203.1">
    <property type="nucleotide sequence ID" value="NZ_CP098611.1"/>
</dbReference>
<keyword evidence="6" id="KW-0411">Iron-sulfur</keyword>
<sequence>MNWIIDANPCPGLFYGTRAQDGFILRIRTPGGQLSVSQGRAIAQWLEDWDCESVQVTNRGNLQLRSLASAPNPQVFAQLQCLGLGARLPELDHLRNIMASPTAGIDVQERLDTRPWVRALDHYIQHSPHLAALPAKFSIGLDGGGSVAIGTRSPLPWEYRYNEIQLSLVTLEETHGELSPYFHLAFAAGKQLYDSGRLIPVEQGVEAVAALSQAYLDYLKQAAPLPQPGRRPRLKHLLADWGLEQYLQQVDGYLPQPLPEAFPLSRGKKFFAPTAVGGAHLGVHPQRQPGLAYVGVDLPLGQLTLAQLQGVLDIVAEFGQGPLRLTPWQSLIIANIREEQVEKVLERLQGLGLSGEAPDWAIAACTGKPGCSAAASTTQVEAQRLLQDLPQQLGLGRPVTIHLTACPKSCAQPGPAEITLLGLSLDTYNLYLGDGQDSWNYDLGPVATDDLSRVIARLLQSYKEQRHDRDESLSDWVRRLDEAGVPVRESLR</sequence>
<dbReference type="InterPro" id="IPR036136">
    <property type="entry name" value="Nit/Sulf_reduc_fer-like_dom_sf"/>
</dbReference>
<evidence type="ECO:0000313" key="9">
    <source>
        <dbReference type="EMBL" id="USR92131.1"/>
    </source>
</evidence>
<dbReference type="SUPFAM" id="SSF55124">
    <property type="entry name" value="Nitrite/Sulfite reductase N-terminal domain-like"/>
    <property type="match status" value="2"/>
</dbReference>
<protein>
    <submittedName>
        <fullName evidence="9">Precorrin-3B synthase</fullName>
        <ecNumber evidence="9">1.14.13.83</ecNumber>
    </submittedName>
</protein>
<keyword evidence="10" id="KW-1185">Reference proteome</keyword>
<feature type="domain" description="Nitrite/Sulfite reductase ferredoxin-like" evidence="8">
    <location>
        <begin position="19"/>
        <end position="78"/>
    </location>
</feature>
<dbReference type="SUPFAM" id="SSF56014">
    <property type="entry name" value="Nitrite and sulphite reductase 4Fe-4S domain-like"/>
    <property type="match status" value="2"/>
</dbReference>
<dbReference type="Pfam" id="PF01077">
    <property type="entry name" value="NIR_SIR"/>
    <property type="match status" value="1"/>
</dbReference>
<dbReference type="NCBIfam" id="TIGR02435">
    <property type="entry name" value="CobG"/>
    <property type="match status" value="1"/>
</dbReference>
<name>A0ABY5AT93_9CYAN</name>
<accession>A0ABY5AT93</accession>
<reference evidence="9" key="1">
    <citation type="submission" date="2022-06" db="EMBL/GenBank/DDBJ databases">
        <title>Genome sequence of Phormidium yuhuli AB48 isolated from an industrial photobioreactor environment.</title>
        <authorList>
            <person name="Qiu Y."/>
            <person name="Noonan A.J.C."/>
            <person name="Dofher K."/>
            <person name="Koch M."/>
            <person name="Kieft B."/>
            <person name="Lin X."/>
            <person name="Ziels R.M."/>
            <person name="Hallam S.J."/>
        </authorList>
    </citation>
    <scope>NUCLEOTIDE SEQUENCE</scope>
    <source>
        <strain evidence="9">AB48</strain>
    </source>
</reference>
<dbReference type="PANTHER" id="PTHR32439:SF9">
    <property type="entry name" value="BLR3264 PROTEIN"/>
    <property type="match status" value="1"/>
</dbReference>